<keyword evidence="4" id="KW-1185">Reference proteome</keyword>
<dbReference type="RefSeq" id="WP_123712170.1">
    <property type="nucleotide sequence ID" value="NZ_RKHR01000004.1"/>
</dbReference>
<dbReference type="GO" id="GO:0042256">
    <property type="term" value="P:cytosolic ribosome assembly"/>
    <property type="evidence" value="ECO:0007669"/>
    <property type="project" value="UniProtKB-UniRule"/>
</dbReference>
<comment type="function">
    <text evidence="2">Functions as a ribosomal silencing factor. Interacts with ribosomal protein uL14 (rplN), blocking formation of intersubunit bridge B8. Prevents association of the 30S and 50S ribosomal subunits and the formation of functional ribosomes, thus repressing translation.</text>
</comment>
<dbReference type="InterPro" id="IPR004394">
    <property type="entry name" value="Iojap/RsfS/C7orf30"/>
</dbReference>
<keyword evidence="2" id="KW-0810">Translation regulation</keyword>
<dbReference type="HAMAP" id="MF_01477">
    <property type="entry name" value="Iojap_RsfS"/>
    <property type="match status" value="1"/>
</dbReference>
<evidence type="ECO:0000313" key="4">
    <source>
        <dbReference type="Proteomes" id="UP000275394"/>
    </source>
</evidence>
<dbReference type="EMBL" id="RKHR01000004">
    <property type="protein sequence ID" value="ROS01372.1"/>
    <property type="molecule type" value="Genomic_DNA"/>
</dbReference>
<dbReference type="InterPro" id="IPR043519">
    <property type="entry name" value="NT_sf"/>
</dbReference>
<sequence length="112" mass="12237">MNTEQIKELALEFLDDLKAKDVVCLDVSGLTGVTDCLVIASGTSSRHVKSLGDNVAMEFKKRDFMPLGVEGQETGDWVLVDLGSVVVHIMQPDARELYDLERLWSGAGPGEE</sequence>
<proteinExistence type="inferred from homology"/>
<keyword evidence="2" id="KW-0678">Repressor</keyword>
<comment type="similarity">
    <text evidence="1 2">Belongs to the Iojap/RsfS family.</text>
</comment>
<dbReference type="GO" id="GO:0090071">
    <property type="term" value="P:negative regulation of ribosome biogenesis"/>
    <property type="evidence" value="ECO:0007669"/>
    <property type="project" value="UniProtKB-UniRule"/>
</dbReference>
<keyword evidence="2" id="KW-0963">Cytoplasm</keyword>
<name>A0A3N2DNU6_9GAMM</name>
<evidence type="ECO:0000256" key="2">
    <source>
        <dbReference type="HAMAP-Rule" id="MF_01477"/>
    </source>
</evidence>
<comment type="subunit">
    <text evidence="2">Interacts with ribosomal protein uL14 (rplN).</text>
</comment>
<dbReference type="SUPFAM" id="SSF81301">
    <property type="entry name" value="Nucleotidyltransferase"/>
    <property type="match status" value="1"/>
</dbReference>
<evidence type="ECO:0000256" key="1">
    <source>
        <dbReference type="ARBA" id="ARBA00010574"/>
    </source>
</evidence>
<protein>
    <recommendedName>
        <fullName evidence="2">Ribosomal silencing factor RsfS</fullName>
    </recommendedName>
</protein>
<dbReference type="GO" id="GO:0017148">
    <property type="term" value="P:negative regulation of translation"/>
    <property type="evidence" value="ECO:0007669"/>
    <property type="project" value="UniProtKB-UniRule"/>
</dbReference>
<dbReference type="Proteomes" id="UP000275394">
    <property type="component" value="Unassembled WGS sequence"/>
</dbReference>
<comment type="subcellular location">
    <subcellularLocation>
        <location evidence="2">Cytoplasm</location>
    </subcellularLocation>
</comment>
<organism evidence="3 4">
    <name type="scientific">Sinobacterium caligoides</name>
    <dbReference type="NCBI Taxonomy" id="933926"/>
    <lineage>
        <taxon>Bacteria</taxon>
        <taxon>Pseudomonadati</taxon>
        <taxon>Pseudomonadota</taxon>
        <taxon>Gammaproteobacteria</taxon>
        <taxon>Cellvibrionales</taxon>
        <taxon>Spongiibacteraceae</taxon>
        <taxon>Sinobacterium</taxon>
    </lineage>
</organism>
<dbReference type="GO" id="GO:0005737">
    <property type="term" value="C:cytoplasm"/>
    <property type="evidence" value="ECO:0007669"/>
    <property type="project" value="UniProtKB-SubCell"/>
</dbReference>
<comment type="caution">
    <text evidence="3">The sequence shown here is derived from an EMBL/GenBank/DDBJ whole genome shotgun (WGS) entry which is preliminary data.</text>
</comment>
<dbReference type="PANTHER" id="PTHR21043:SF0">
    <property type="entry name" value="MITOCHONDRIAL ASSEMBLY OF RIBOSOMAL LARGE SUBUNIT PROTEIN 1"/>
    <property type="match status" value="1"/>
</dbReference>
<accession>A0A3N2DNU6</accession>
<dbReference type="NCBIfam" id="TIGR00090">
    <property type="entry name" value="rsfS_iojap_ybeB"/>
    <property type="match status" value="1"/>
</dbReference>
<dbReference type="GO" id="GO:0043023">
    <property type="term" value="F:ribosomal large subunit binding"/>
    <property type="evidence" value="ECO:0007669"/>
    <property type="project" value="TreeGrafter"/>
</dbReference>
<gene>
    <name evidence="2" type="primary">rsfS</name>
    <name evidence="3" type="ORF">EDC56_1813</name>
</gene>
<dbReference type="Pfam" id="PF02410">
    <property type="entry name" value="RsfS"/>
    <property type="match status" value="1"/>
</dbReference>
<dbReference type="Gene3D" id="3.30.460.10">
    <property type="entry name" value="Beta Polymerase, domain 2"/>
    <property type="match status" value="1"/>
</dbReference>
<reference evidence="3 4" key="1">
    <citation type="submission" date="2018-11" db="EMBL/GenBank/DDBJ databases">
        <title>Genomic Encyclopedia of Type Strains, Phase IV (KMG-IV): sequencing the most valuable type-strain genomes for metagenomic binning, comparative biology and taxonomic classification.</title>
        <authorList>
            <person name="Goeker M."/>
        </authorList>
    </citation>
    <scope>NUCLEOTIDE SEQUENCE [LARGE SCALE GENOMIC DNA]</scope>
    <source>
        <strain evidence="3 4">DSM 100316</strain>
    </source>
</reference>
<dbReference type="OrthoDB" id="9793681at2"/>
<dbReference type="PANTHER" id="PTHR21043">
    <property type="entry name" value="IOJAP SUPERFAMILY ORTHOLOG"/>
    <property type="match status" value="1"/>
</dbReference>
<dbReference type="AlphaFoldDB" id="A0A3N2DNU6"/>
<evidence type="ECO:0000313" key="3">
    <source>
        <dbReference type="EMBL" id="ROS01372.1"/>
    </source>
</evidence>